<evidence type="ECO:0000313" key="3">
    <source>
        <dbReference type="Proteomes" id="UP000499080"/>
    </source>
</evidence>
<evidence type="ECO:0000313" key="2">
    <source>
        <dbReference type="EMBL" id="GBM01833.1"/>
    </source>
</evidence>
<reference evidence="1 3" key="1">
    <citation type="journal article" date="2019" name="Sci. Rep.">
        <title>Orb-weaving spider Araneus ventricosus genome elucidates the spidroin gene catalogue.</title>
        <authorList>
            <person name="Kono N."/>
            <person name="Nakamura H."/>
            <person name="Ohtoshi R."/>
            <person name="Moran D.A.P."/>
            <person name="Shinohara A."/>
            <person name="Yoshida Y."/>
            <person name="Fujiwara M."/>
            <person name="Mori M."/>
            <person name="Tomita M."/>
            <person name="Arakawa K."/>
        </authorList>
    </citation>
    <scope>NUCLEOTIDE SEQUENCE [LARGE SCALE GENOMIC DNA]</scope>
</reference>
<sequence>SEMPDSEAFVASIRFRLTFATTKSTELGKRNCDDILGLDRKVAKSNLNVVNS</sequence>
<dbReference type="EMBL" id="BGPR01162681">
    <property type="protein sequence ID" value="GBM01775.1"/>
    <property type="molecule type" value="Genomic_DNA"/>
</dbReference>
<keyword evidence="3" id="KW-1185">Reference proteome</keyword>
<name>A0A4Y2CEM7_ARAVE</name>
<feature type="non-terminal residue" evidence="1">
    <location>
        <position position="1"/>
    </location>
</feature>
<dbReference type="EMBL" id="BGPR01162699">
    <property type="protein sequence ID" value="GBM01833.1"/>
    <property type="molecule type" value="Genomic_DNA"/>
</dbReference>
<dbReference type="Proteomes" id="UP000499080">
    <property type="component" value="Unassembled WGS sequence"/>
</dbReference>
<comment type="caution">
    <text evidence="1">The sequence shown here is derived from an EMBL/GenBank/DDBJ whole genome shotgun (WGS) entry which is preliminary data.</text>
</comment>
<protein>
    <submittedName>
        <fullName evidence="1">Uncharacterized protein</fullName>
    </submittedName>
</protein>
<organism evidence="1 3">
    <name type="scientific">Araneus ventricosus</name>
    <name type="common">Orbweaver spider</name>
    <name type="synonym">Epeira ventricosa</name>
    <dbReference type="NCBI Taxonomy" id="182803"/>
    <lineage>
        <taxon>Eukaryota</taxon>
        <taxon>Metazoa</taxon>
        <taxon>Ecdysozoa</taxon>
        <taxon>Arthropoda</taxon>
        <taxon>Chelicerata</taxon>
        <taxon>Arachnida</taxon>
        <taxon>Araneae</taxon>
        <taxon>Araneomorphae</taxon>
        <taxon>Entelegynae</taxon>
        <taxon>Araneoidea</taxon>
        <taxon>Araneidae</taxon>
        <taxon>Araneus</taxon>
    </lineage>
</organism>
<accession>A0A4Y2CEM7</accession>
<proteinExistence type="predicted"/>
<gene>
    <name evidence="2" type="ORF">AVEN_217068_1</name>
    <name evidence="1" type="ORF">AVEN_38502_1</name>
</gene>
<evidence type="ECO:0000313" key="1">
    <source>
        <dbReference type="EMBL" id="GBM01775.1"/>
    </source>
</evidence>
<dbReference type="AlphaFoldDB" id="A0A4Y2CEM7"/>